<sequence>MALPTAAPPSRTTFVLELLRSGILNGDFPAGRALVESELAVELGVSKTPVREALKTLEGAGLVVIRPYAGASVRSLTEAEVEAIYDMRLLIEPEAVRRSIRNGVDVGAARAALDRAASAPDASGRSTANRDFHRILFAACGNPILTKTLDDLRDQIALVSVSAWARTASWQKEADEHARILEAAEAGRADEAAALVAAHIDDFSRRQSREEP</sequence>
<keyword evidence="6" id="KW-1185">Reference proteome</keyword>
<dbReference type="SUPFAM" id="SSF46785">
    <property type="entry name" value="Winged helix' DNA-binding domain"/>
    <property type="match status" value="1"/>
</dbReference>
<dbReference type="InterPro" id="IPR000524">
    <property type="entry name" value="Tscrpt_reg_HTH_GntR"/>
</dbReference>
<dbReference type="Gene3D" id="1.10.10.10">
    <property type="entry name" value="Winged helix-like DNA-binding domain superfamily/Winged helix DNA-binding domain"/>
    <property type="match status" value="1"/>
</dbReference>
<keyword evidence="3" id="KW-0804">Transcription</keyword>
<dbReference type="SMART" id="SM00345">
    <property type="entry name" value="HTH_GNTR"/>
    <property type="match status" value="1"/>
</dbReference>
<dbReference type="AlphaFoldDB" id="A0A1T5IA45"/>
<evidence type="ECO:0000313" key="5">
    <source>
        <dbReference type="EMBL" id="SKC36047.1"/>
    </source>
</evidence>
<evidence type="ECO:0000256" key="1">
    <source>
        <dbReference type="ARBA" id="ARBA00023015"/>
    </source>
</evidence>
<dbReference type="EMBL" id="FUZP01000001">
    <property type="protein sequence ID" value="SKC36047.1"/>
    <property type="molecule type" value="Genomic_DNA"/>
</dbReference>
<dbReference type="PANTHER" id="PTHR43537:SF24">
    <property type="entry name" value="GLUCONATE OPERON TRANSCRIPTIONAL REPRESSOR"/>
    <property type="match status" value="1"/>
</dbReference>
<dbReference type="InterPro" id="IPR036390">
    <property type="entry name" value="WH_DNA-bd_sf"/>
</dbReference>
<dbReference type="GO" id="GO:0003677">
    <property type="term" value="F:DNA binding"/>
    <property type="evidence" value="ECO:0007669"/>
    <property type="project" value="UniProtKB-KW"/>
</dbReference>
<name>A0A1T5IA45_9MICO</name>
<dbReference type="PRINTS" id="PR00035">
    <property type="entry name" value="HTHGNTR"/>
</dbReference>
<keyword evidence="1" id="KW-0805">Transcription regulation</keyword>
<organism evidence="5 6">
    <name type="scientific">Okibacterium fritillariae</name>
    <dbReference type="NCBI Taxonomy" id="123320"/>
    <lineage>
        <taxon>Bacteria</taxon>
        <taxon>Bacillati</taxon>
        <taxon>Actinomycetota</taxon>
        <taxon>Actinomycetes</taxon>
        <taxon>Micrococcales</taxon>
        <taxon>Microbacteriaceae</taxon>
        <taxon>Okibacterium</taxon>
    </lineage>
</organism>
<evidence type="ECO:0000313" key="6">
    <source>
        <dbReference type="Proteomes" id="UP000190857"/>
    </source>
</evidence>
<dbReference type="InterPro" id="IPR008920">
    <property type="entry name" value="TF_FadR/GntR_C"/>
</dbReference>
<dbReference type="Gene3D" id="1.20.120.530">
    <property type="entry name" value="GntR ligand-binding domain-like"/>
    <property type="match status" value="1"/>
</dbReference>
<dbReference type="Pfam" id="PF07729">
    <property type="entry name" value="FCD"/>
    <property type="match status" value="1"/>
</dbReference>
<dbReference type="PANTHER" id="PTHR43537">
    <property type="entry name" value="TRANSCRIPTIONAL REGULATOR, GNTR FAMILY"/>
    <property type="match status" value="1"/>
</dbReference>
<dbReference type="InterPro" id="IPR011711">
    <property type="entry name" value="GntR_C"/>
</dbReference>
<protein>
    <submittedName>
        <fullName evidence="5">Transcriptional regulator, GntR family</fullName>
    </submittedName>
</protein>
<dbReference type="Pfam" id="PF00392">
    <property type="entry name" value="GntR"/>
    <property type="match status" value="1"/>
</dbReference>
<dbReference type="InterPro" id="IPR036388">
    <property type="entry name" value="WH-like_DNA-bd_sf"/>
</dbReference>
<evidence type="ECO:0000259" key="4">
    <source>
        <dbReference type="PROSITE" id="PS50949"/>
    </source>
</evidence>
<reference evidence="5 6" key="1">
    <citation type="submission" date="2017-02" db="EMBL/GenBank/DDBJ databases">
        <authorList>
            <person name="Peterson S.W."/>
        </authorList>
    </citation>
    <scope>NUCLEOTIDE SEQUENCE [LARGE SCALE GENOMIC DNA]</scope>
    <source>
        <strain evidence="5 6">VKM Ac-2059</strain>
    </source>
</reference>
<keyword evidence="2" id="KW-0238">DNA-binding</keyword>
<gene>
    <name evidence="5" type="ORF">SAMN06309945_0144</name>
</gene>
<dbReference type="GO" id="GO:0003700">
    <property type="term" value="F:DNA-binding transcription factor activity"/>
    <property type="evidence" value="ECO:0007669"/>
    <property type="project" value="InterPro"/>
</dbReference>
<dbReference type="STRING" id="123320.SAMN06309945_0144"/>
<accession>A0A1T5IA45</accession>
<proteinExistence type="predicted"/>
<dbReference type="CDD" id="cd07377">
    <property type="entry name" value="WHTH_GntR"/>
    <property type="match status" value="1"/>
</dbReference>
<evidence type="ECO:0000256" key="2">
    <source>
        <dbReference type="ARBA" id="ARBA00023125"/>
    </source>
</evidence>
<feature type="domain" description="HTH gntR-type" evidence="4">
    <location>
        <begin position="9"/>
        <end position="76"/>
    </location>
</feature>
<dbReference type="PROSITE" id="PS50949">
    <property type="entry name" value="HTH_GNTR"/>
    <property type="match status" value="1"/>
</dbReference>
<dbReference type="SMART" id="SM00895">
    <property type="entry name" value="FCD"/>
    <property type="match status" value="1"/>
</dbReference>
<dbReference type="OrthoDB" id="8680240at2"/>
<dbReference type="Proteomes" id="UP000190857">
    <property type="component" value="Unassembled WGS sequence"/>
</dbReference>
<dbReference type="SUPFAM" id="SSF48008">
    <property type="entry name" value="GntR ligand-binding domain-like"/>
    <property type="match status" value="1"/>
</dbReference>
<evidence type="ECO:0000256" key="3">
    <source>
        <dbReference type="ARBA" id="ARBA00023163"/>
    </source>
</evidence>
<dbReference type="RefSeq" id="WP_079726395.1">
    <property type="nucleotide sequence ID" value="NZ_FUZP01000001.1"/>
</dbReference>